<dbReference type="GO" id="GO:0090729">
    <property type="term" value="F:toxin activity"/>
    <property type="evidence" value="ECO:0007669"/>
    <property type="project" value="UniProtKB-KW"/>
</dbReference>
<dbReference type="InterPro" id="IPR016139">
    <property type="entry name" value="Ribosome_inactivat_prot_sub2"/>
</dbReference>
<comment type="catalytic activity">
    <reaction evidence="1">
        <text>Endohydrolysis of the N-glycosidic bond at one specific adenosine on the 28S rRNA.</text>
        <dbReference type="EC" id="3.2.2.22"/>
    </reaction>
</comment>
<dbReference type="STRING" id="77586.A0A0D9UX73"/>
<dbReference type="GO" id="GO:0030598">
    <property type="term" value="F:rRNA N-glycosylase activity"/>
    <property type="evidence" value="ECO:0007669"/>
    <property type="project" value="UniProtKB-EC"/>
</dbReference>
<dbReference type="Gene3D" id="3.40.420.10">
    <property type="entry name" value="Ricin (A subunit), domain 1"/>
    <property type="match status" value="1"/>
</dbReference>
<reference evidence="2" key="3">
    <citation type="submission" date="2015-04" db="UniProtKB">
        <authorList>
            <consortium name="EnsemblPlants"/>
        </authorList>
    </citation>
    <scope>IDENTIFICATION</scope>
</reference>
<keyword evidence="1" id="KW-0611">Plant defense</keyword>
<dbReference type="InterPro" id="IPR036041">
    <property type="entry name" value="Ribosome-inact_prot_sf"/>
</dbReference>
<dbReference type="PANTHER" id="PTHR33453:SF27">
    <property type="entry name" value="RRNA N-GLYCOSYLASE"/>
    <property type="match status" value="1"/>
</dbReference>
<comment type="similarity">
    <text evidence="1">Belongs to the ribosome-inactivating protein family.</text>
</comment>
<keyword evidence="3" id="KW-1185">Reference proteome</keyword>
<dbReference type="Proteomes" id="UP000032180">
    <property type="component" value="Chromosome 1"/>
</dbReference>
<evidence type="ECO:0000313" key="2">
    <source>
        <dbReference type="EnsemblPlants" id="LPERR01G03980.1"/>
    </source>
</evidence>
<dbReference type="GO" id="GO:0017148">
    <property type="term" value="P:negative regulation of translation"/>
    <property type="evidence" value="ECO:0007669"/>
    <property type="project" value="UniProtKB-KW"/>
</dbReference>
<dbReference type="eggNOG" id="ENOG502S89M">
    <property type="taxonomic scope" value="Eukaryota"/>
</dbReference>
<evidence type="ECO:0000256" key="1">
    <source>
        <dbReference type="RuleBase" id="RU004915"/>
    </source>
</evidence>
<evidence type="ECO:0000313" key="3">
    <source>
        <dbReference type="Proteomes" id="UP000032180"/>
    </source>
</evidence>
<dbReference type="EnsemblPlants" id="LPERR01G03980.1">
    <property type="protein sequence ID" value="LPERR01G03980.1"/>
    <property type="gene ID" value="LPERR01G03980"/>
</dbReference>
<keyword evidence="1" id="KW-0800">Toxin</keyword>
<protein>
    <recommendedName>
        <fullName evidence="1">rRNA N-glycosylase</fullName>
        <ecNumber evidence="1">3.2.2.22</ecNumber>
    </recommendedName>
</protein>
<sequence>MALNPLFTVTFNASGRDNYNDFINSIRRQVANPRHFSHNRPVLPPAEEPPRRWFHVVLRSTTRTLTLAVRADNLYLEGFRSSDGTWWELTRGIIGGGNATYAGFGGSYSNLLGETDRMIDVTLGPEEMAHAIDTLAARTRGGAAAGQREKVSVATILLMVNEAVRFVTVAGMVAGLMDPRAKVKSGKINAKLKEQVNGWKDLSRALLIMDALQLEDPDDGKNKKPDAKKAEDERKAWEAAQKLAVEAAKAVGILLFVDSGDKKVPRGMTKAKALDLFRGTGI</sequence>
<accession>A0A0D9UX73</accession>
<dbReference type="PANTHER" id="PTHR33453">
    <property type="match status" value="1"/>
</dbReference>
<keyword evidence="1" id="KW-0378">Hydrolase</keyword>
<dbReference type="InterPro" id="IPR001574">
    <property type="entry name" value="Ribosome_inactivat_prot"/>
</dbReference>
<dbReference type="AlphaFoldDB" id="A0A0D9UX73"/>
<dbReference type="HOGENOM" id="CLU_090146_0_0_1"/>
<proteinExistence type="inferred from homology"/>
<dbReference type="Gene3D" id="4.10.470.10">
    <property type="entry name" value="Ricin (A Subunit), domain 2"/>
    <property type="match status" value="1"/>
</dbReference>
<organism evidence="2 3">
    <name type="scientific">Leersia perrieri</name>
    <dbReference type="NCBI Taxonomy" id="77586"/>
    <lineage>
        <taxon>Eukaryota</taxon>
        <taxon>Viridiplantae</taxon>
        <taxon>Streptophyta</taxon>
        <taxon>Embryophyta</taxon>
        <taxon>Tracheophyta</taxon>
        <taxon>Spermatophyta</taxon>
        <taxon>Magnoliopsida</taxon>
        <taxon>Liliopsida</taxon>
        <taxon>Poales</taxon>
        <taxon>Poaceae</taxon>
        <taxon>BOP clade</taxon>
        <taxon>Oryzoideae</taxon>
        <taxon>Oryzeae</taxon>
        <taxon>Oryzinae</taxon>
        <taxon>Leersia</taxon>
    </lineage>
</organism>
<dbReference type="EC" id="3.2.2.22" evidence="1"/>
<dbReference type="GO" id="GO:0006952">
    <property type="term" value="P:defense response"/>
    <property type="evidence" value="ECO:0007669"/>
    <property type="project" value="UniProtKB-KW"/>
</dbReference>
<name>A0A0D9UX73_9ORYZ</name>
<dbReference type="Pfam" id="PF00161">
    <property type="entry name" value="RIP"/>
    <property type="match status" value="1"/>
</dbReference>
<dbReference type="SUPFAM" id="SSF56371">
    <property type="entry name" value="Ribosome inactivating proteins (RIP)"/>
    <property type="match status" value="1"/>
</dbReference>
<keyword evidence="1" id="KW-0652">Protein synthesis inhibitor</keyword>
<reference evidence="3" key="2">
    <citation type="submission" date="2013-12" db="EMBL/GenBank/DDBJ databases">
        <authorList>
            <person name="Yu Y."/>
            <person name="Lee S."/>
            <person name="de Baynast K."/>
            <person name="Wissotski M."/>
            <person name="Liu L."/>
            <person name="Talag J."/>
            <person name="Goicoechea J."/>
            <person name="Angelova A."/>
            <person name="Jetty R."/>
            <person name="Kudrna D."/>
            <person name="Golser W."/>
            <person name="Rivera L."/>
            <person name="Zhang J."/>
            <person name="Wing R."/>
        </authorList>
    </citation>
    <scope>NUCLEOTIDE SEQUENCE</scope>
</reference>
<dbReference type="PRINTS" id="PR00396">
    <property type="entry name" value="SHIGARICIN"/>
</dbReference>
<dbReference type="InterPro" id="IPR017989">
    <property type="entry name" value="Ribosome_inactivat_1/2"/>
</dbReference>
<dbReference type="Gramene" id="LPERR01G03980.1">
    <property type="protein sequence ID" value="LPERR01G03980.1"/>
    <property type="gene ID" value="LPERR01G03980"/>
</dbReference>
<reference evidence="2 3" key="1">
    <citation type="submission" date="2012-08" db="EMBL/GenBank/DDBJ databases">
        <title>Oryza genome evolution.</title>
        <authorList>
            <person name="Wing R.A."/>
        </authorList>
    </citation>
    <scope>NUCLEOTIDE SEQUENCE</scope>
</reference>
<dbReference type="InterPro" id="IPR016138">
    <property type="entry name" value="Ribosome_inactivat_prot_sub1"/>
</dbReference>